<accession>A0A1Q9AHW1</accession>
<name>A0A1Q9AHW1_9HYPH</name>
<gene>
    <name evidence="7" type="ORF">BJF92_13435</name>
</gene>
<dbReference type="OrthoDB" id="9811519at2"/>
<keyword evidence="2" id="KW-0560">Oxidoreductase</keyword>
<comment type="catalytic activity">
    <reaction evidence="4">
        <text>L-proline + NADP(+) = 1-pyrroline-2-carboxylate + NADPH + H(+)</text>
        <dbReference type="Rhea" id="RHEA:20317"/>
        <dbReference type="ChEBI" id="CHEBI:15378"/>
        <dbReference type="ChEBI" id="CHEBI:39785"/>
        <dbReference type="ChEBI" id="CHEBI:57783"/>
        <dbReference type="ChEBI" id="CHEBI:58349"/>
        <dbReference type="ChEBI" id="CHEBI:60039"/>
        <dbReference type="EC" id="1.5.1.21"/>
    </reaction>
</comment>
<evidence type="ECO:0000313" key="7">
    <source>
        <dbReference type="EMBL" id="OLP54806.1"/>
    </source>
</evidence>
<evidence type="ECO:0000256" key="5">
    <source>
        <dbReference type="ARBA" id="ARBA00066966"/>
    </source>
</evidence>
<dbReference type="PANTHER" id="PTHR11091">
    <property type="entry name" value="OXIDOREDUCTASE-RELATED"/>
    <property type="match status" value="1"/>
</dbReference>
<comment type="catalytic activity">
    <reaction evidence="3">
        <text>L-pipecolate + NADP(+) = Delta(1)-piperideine-2-carboxylate + NADPH + H(+)</text>
        <dbReference type="Rhea" id="RHEA:12524"/>
        <dbReference type="ChEBI" id="CHEBI:15378"/>
        <dbReference type="ChEBI" id="CHEBI:57783"/>
        <dbReference type="ChEBI" id="CHEBI:58349"/>
        <dbReference type="ChEBI" id="CHEBI:61185"/>
        <dbReference type="ChEBI" id="CHEBI:77631"/>
        <dbReference type="EC" id="1.5.1.21"/>
    </reaction>
</comment>
<dbReference type="InterPro" id="IPR043143">
    <property type="entry name" value="Mal/L-sulf/L-lact_DH-like_NADP"/>
</dbReference>
<comment type="similarity">
    <text evidence="1">Belongs to the LDH2/MDH2 oxidoreductase family.</text>
</comment>
<dbReference type="EC" id="1.5.1.21" evidence="5"/>
<dbReference type="RefSeq" id="WP_075635366.1">
    <property type="nucleotide sequence ID" value="NZ_MKIO01000031.1"/>
</dbReference>
<dbReference type="InterPro" id="IPR003767">
    <property type="entry name" value="Malate/L-lactate_DH-like"/>
</dbReference>
<dbReference type="Pfam" id="PF02615">
    <property type="entry name" value="Ldh_2"/>
    <property type="match status" value="1"/>
</dbReference>
<dbReference type="InterPro" id="IPR036111">
    <property type="entry name" value="Mal/L-sulfo/L-lacto_DH-like_sf"/>
</dbReference>
<dbReference type="InterPro" id="IPR043144">
    <property type="entry name" value="Mal/L-sulf/L-lact_DH-like_ah"/>
</dbReference>
<dbReference type="PANTHER" id="PTHR11091:SF0">
    <property type="entry name" value="MALATE DEHYDROGENASE"/>
    <property type="match status" value="1"/>
</dbReference>
<dbReference type="SUPFAM" id="SSF89733">
    <property type="entry name" value="L-sulfolactate dehydrogenase-like"/>
    <property type="match status" value="1"/>
</dbReference>
<dbReference type="AlphaFoldDB" id="A0A1Q9AHW1"/>
<dbReference type="Proteomes" id="UP000186143">
    <property type="component" value="Unassembled WGS sequence"/>
</dbReference>
<protein>
    <recommendedName>
        <fullName evidence="6">Delta(1)-pyrroline-2-carboxylate/Delta(1)-piperideine-2-carboxylate reductase</fullName>
        <ecNumber evidence="5">1.5.1.21</ecNumber>
    </recommendedName>
</protein>
<dbReference type="STRING" id="1672749.BJF92_13435"/>
<evidence type="ECO:0000256" key="2">
    <source>
        <dbReference type="ARBA" id="ARBA00023002"/>
    </source>
</evidence>
<evidence type="ECO:0000256" key="6">
    <source>
        <dbReference type="ARBA" id="ARBA00068106"/>
    </source>
</evidence>
<dbReference type="Gene3D" id="3.30.1370.60">
    <property type="entry name" value="Hypothetical oxidoreductase yiak, domain 2"/>
    <property type="match status" value="1"/>
</dbReference>
<comment type="caution">
    <text evidence="7">The sequence shown here is derived from an EMBL/GenBank/DDBJ whole genome shotgun (WGS) entry which is preliminary data.</text>
</comment>
<evidence type="ECO:0000313" key="8">
    <source>
        <dbReference type="Proteomes" id="UP000186143"/>
    </source>
</evidence>
<evidence type="ECO:0000256" key="3">
    <source>
        <dbReference type="ARBA" id="ARBA00050122"/>
    </source>
</evidence>
<dbReference type="GO" id="GO:0006560">
    <property type="term" value="P:proline metabolic process"/>
    <property type="evidence" value="ECO:0007669"/>
    <property type="project" value="UniProtKB-ARBA"/>
</dbReference>
<organism evidence="7 8">
    <name type="scientific">Xaviernesmea rhizosphaerae</name>
    <dbReference type="NCBI Taxonomy" id="1672749"/>
    <lineage>
        <taxon>Bacteria</taxon>
        <taxon>Pseudomonadati</taxon>
        <taxon>Pseudomonadota</taxon>
        <taxon>Alphaproteobacteria</taxon>
        <taxon>Hyphomicrobiales</taxon>
        <taxon>Rhizobiaceae</taxon>
        <taxon>Rhizobium/Agrobacterium group</taxon>
        <taxon>Xaviernesmea</taxon>
    </lineage>
</organism>
<dbReference type="GO" id="GO:0047125">
    <property type="term" value="F:delta1-piperideine-2-carboxylate reductase activity"/>
    <property type="evidence" value="ECO:0007669"/>
    <property type="project" value="UniProtKB-EC"/>
</dbReference>
<proteinExistence type="inferred from homology"/>
<dbReference type="GO" id="GO:0050241">
    <property type="term" value="F:pyrroline-2-carboxylate reductase activity"/>
    <property type="evidence" value="ECO:0007669"/>
    <property type="project" value="UniProtKB-ARBA"/>
</dbReference>
<dbReference type="Gene3D" id="1.10.1530.10">
    <property type="match status" value="1"/>
</dbReference>
<evidence type="ECO:0000256" key="4">
    <source>
        <dbReference type="ARBA" id="ARBA00052446"/>
    </source>
</evidence>
<dbReference type="FunFam" id="3.30.1370.60:FF:000002">
    <property type="entry name" value="Malate/L-lactate family dehydrogenase"/>
    <property type="match status" value="1"/>
</dbReference>
<reference evidence="7 8" key="1">
    <citation type="submission" date="2016-09" db="EMBL/GenBank/DDBJ databases">
        <title>Rhizobium sp. nov., a novel species isolated from the rice rhizosphere.</title>
        <authorList>
            <person name="Zhao J."/>
            <person name="Zhang X."/>
        </authorList>
    </citation>
    <scope>NUCLEOTIDE SEQUENCE [LARGE SCALE GENOMIC DNA]</scope>
    <source>
        <strain evidence="7 8">MH17</strain>
    </source>
</reference>
<sequence length="363" mass="37766">MPQNTPSFIAYDALVDLLQAVFTRAGTSDSVARTLAQNCAGAERDGSLSHGLFRIPGYLGSLKSGWVDGRAVPEVEDVAPGFVRVDACNGFTQPALAAGTPLLLEKLAENGVALIAIRRSHHFGALWPDVEPFARRGLVALSMVNSFACVAPVGGRKPVYGTNPIAFAAPRAGDDPLVFDQAASALANGDVRIAAREGRMLAPGSGIDREGQPTGDPAAILNGGALLPFGGHKGAAIALMIEILSAALTGGNFSFEVDWSKHPGAETPVTGQILILIDPERGTSGGFAARVETLLDRVIDAGQPRLPGDRRYALRRASARDGIPVDGALLRDLQRMAGRSPAEPLFEVPLQAGAEANAATATI</sequence>
<dbReference type="EMBL" id="MKIO01000031">
    <property type="protein sequence ID" value="OLP54806.1"/>
    <property type="molecule type" value="Genomic_DNA"/>
</dbReference>
<evidence type="ECO:0000256" key="1">
    <source>
        <dbReference type="ARBA" id="ARBA00006056"/>
    </source>
</evidence>